<sequence length="118" mass="12481">MPAGISPAPLDSAVAAPRDAFERARVQAAGIPRPSKKAELRRIASASGSGESKRSATSENKNFKKSSLDKAGATILRQELTENENDEFMRLEAAFALALGGSLNHVFAVLRLGGSDRT</sequence>
<protein>
    <submittedName>
        <fullName evidence="2">Uncharacterized protein</fullName>
    </submittedName>
</protein>
<reference evidence="2" key="1">
    <citation type="submission" date="2016-03" db="EMBL/GenBank/DDBJ databases">
        <title>Mechanisms controlling the formation of the plant cell surface in tip-growing cells are functionally conserved among land plants.</title>
        <authorList>
            <person name="Honkanen S."/>
            <person name="Jones V.A."/>
            <person name="Morieri G."/>
            <person name="Champion C."/>
            <person name="Hetherington A.J."/>
            <person name="Kelly S."/>
            <person name="Saint-Marcoux D."/>
            <person name="Proust H."/>
            <person name="Prescott H."/>
            <person name="Dolan L."/>
        </authorList>
    </citation>
    <scope>NUCLEOTIDE SEQUENCE [LARGE SCALE GENOMIC DNA]</scope>
    <source>
        <tissue evidence="2">Whole gametophyte</tissue>
    </source>
</reference>
<name>A0A176VM18_MARPO</name>
<feature type="region of interest" description="Disordered" evidence="1">
    <location>
        <begin position="27"/>
        <end position="68"/>
    </location>
</feature>
<dbReference type="EMBL" id="LVLJ01003300">
    <property type="protein sequence ID" value="OAE21974.1"/>
    <property type="molecule type" value="Genomic_DNA"/>
</dbReference>
<comment type="caution">
    <text evidence="2">The sequence shown here is derived from an EMBL/GenBank/DDBJ whole genome shotgun (WGS) entry which is preliminary data.</text>
</comment>
<proteinExistence type="predicted"/>
<evidence type="ECO:0000313" key="2">
    <source>
        <dbReference type="EMBL" id="OAE21974.1"/>
    </source>
</evidence>
<organism evidence="2 3">
    <name type="scientific">Marchantia polymorpha subsp. ruderalis</name>
    <dbReference type="NCBI Taxonomy" id="1480154"/>
    <lineage>
        <taxon>Eukaryota</taxon>
        <taxon>Viridiplantae</taxon>
        <taxon>Streptophyta</taxon>
        <taxon>Embryophyta</taxon>
        <taxon>Marchantiophyta</taxon>
        <taxon>Marchantiopsida</taxon>
        <taxon>Marchantiidae</taxon>
        <taxon>Marchantiales</taxon>
        <taxon>Marchantiaceae</taxon>
        <taxon>Marchantia</taxon>
    </lineage>
</organism>
<evidence type="ECO:0000313" key="3">
    <source>
        <dbReference type="Proteomes" id="UP000077202"/>
    </source>
</evidence>
<dbReference type="Proteomes" id="UP000077202">
    <property type="component" value="Unassembled WGS sequence"/>
</dbReference>
<keyword evidence="3" id="KW-1185">Reference proteome</keyword>
<evidence type="ECO:0000256" key="1">
    <source>
        <dbReference type="SAM" id="MobiDB-lite"/>
    </source>
</evidence>
<gene>
    <name evidence="2" type="ORF">AXG93_4382s1050</name>
</gene>
<accession>A0A176VM18</accession>
<dbReference type="AlphaFoldDB" id="A0A176VM18"/>